<reference evidence="2" key="2">
    <citation type="journal article" date="2015" name="Data Brief">
        <title>Shoot transcriptome of the giant reed, Arundo donax.</title>
        <authorList>
            <person name="Barrero R.A."/>
            <person name="Guerrero F.D."/>
            <person name="Moolhuijzen P."/>
            <person name="Goolsby J.A."/>
            <person name="Tidwell J."/>
            <person name="Bellgard S.E."/>
            <person name="Bellgard M.I."/>
        </authorList>
    </citation>
    <scope>NUCLEOTIDE SEQUENCE</scope>
    <source>
        <tissue evidence="2">Shoot tissue taken approximately 20 cm above the soil surface</tissue>
    </source>
</reference>
<evidence type="ECO:0000313" key="2">
    <source>
        <dbReference type="EMBL" id="JAD26876.1"/>
    </source>
</evidence>
<organism evidence="2">
    <name type="scientific">Arundo donax</name>
    <name type="common">Giant reed</name>
    <name type="synonym">Donax arundinaceus</name>
    <dbReference type="NCBI Taxonomy" id="35708"/>
    <lineage>
        <taxon>Eukaryota</taxon>
        <taxon>Viridiplantae</taxon>
        <taxon>Streptophyta</taxon>
        <taxon>Embryophyta</taxon>
        <taxon>Tracheophyta</taxon>
        <taxon>Spermatophyta</taxon>
        <taxon>Magnoliopsida</taxon>
        <taxon>Liliopsida</taxon>
        <taxon>Poales</taxon>
        <taxon>Poaceae</taxon>
        <taxon>PACMAD clade</taxon>
        <taxon>Arundinoideae</taxon>
        <taxon>Arundineae</taxon>
        <taxon>Arundo</taxon>
    </lineage>
</organism>
<dbReference type="EMBL" id="GBRH01271019">
    <property type="protein sequence ID" value="JAD26876.1"/>
    <property type="molecule type" value="Transcribed_RNA"/>
</dbReference>
<feature type="region of interest" description="Disordered" evidence="1">
    <location>
        <begin position="1"/>
        <end position="52"/>
    </location>
</feature>
<proteinExistence type="predicted"/>
<accession>A0A0A8YKR1</accession>
<evidence type="ECO:0000256" key="1">
    <source>
        <dbReference type="SAM" id="MobiDB-lite"/>
    </source>
</evidence>
<feature type="compositionally biased region" description="Basic residues" evidence="1">
    <location>
        <begin position="40"/>
        <end position="52"/>
    </location>
</feature>
<name>A0A0A8YKR1_ARUDO</name>
<reference evidence="2" key="1">
    <citation type="submission" date="2014-09" db="EMBL/GenBank/DDBJ databases">
        <authorList>
            <person name="Magalhaes I.L.F."/>
            <person name="Oliveira U."/>
            <person name="Santos F.R."/>
            <person name="Vidigal T.H.D.A."/>
            <person name="Brescovit A.D."/>
            <person name="Santos A.J."/>
        </authorList>
    </citation>
    <scope>NUCLEOTIDE SEQUENCE</scope>
    <source>
        <tissue evidence="2">Shoot tissue taken approximately 20 cm above the soil surface</tissue>
    </source>
</reference>
<sequence>MKNPASPVKSRTRIITGDEPLKTPSDLDAALPGHLLHPPFPHHHPRLGRLLP</sequence>
<dbReference type="AlphaFoldDB" id="A0A0A8YKR1"/>
<protein>
    <submittedName>
        <fullName evidence="2">Uncharacterized protein</fullName>
    </submittedName>
</protein>